<dbReference type="InterPro" id="IPR002925">
    <property type="entry name" value="Dienelactn_hydro"/>
</dbReference>
<dbReference type="PANTHER" id="PTHR48081">
    <property type="entry name" value="AB HYDROLASE SUPERFAMILY PROTEIN C4A8.06C"/>
    <property type="match status" value="1"/>
</dbReference>
<accession>A0ABT0BH41</accession>
<keyword evidence="5" id="KW-1185">Reference proteome</keyword>
<keyword evidence="2" id="KW-0732">Signal</keyword>
<dbReference type="GO" id="GO:0016787">
    <property type="term" value="F:hydrolase activity"/>
    <property type="evidence" value="ECO:0007669"/>
    <property type="project" value="UniProtKB-KW"/>
</dbReference>
<evidence type="ECO:0000256" key="1">
    <source>
        <dbReference type="ARBA" id="ARBA00022801"/>
    </source>
</evidence>
<evidence type="ECO:0000259" key="3">
    <source>
        <dbReference type="Pfam" id="PF01738"/>
    </source>
</evidence>
<dbReference type="Gene3D" id="3.40.50.1820">
    <property type="entry name" value="alpha/beta hydrolase"/>
    <property type="match status" value="1"/>
</dbReference>
<dbReference type="Pfam" id="PF01738">
    <property type="entry name" value="DLH"/>
    <property type="match status" value="1"/>
</dbReference>
<protein>
    <submittedName>
        <fullName evidence="4">Alpha/beta hydrolase</fullName>
    </submittedName>
</protein>
<name>A0ABT0BH41_9SPHN</name>
<dbReference type="Proteomes" id="UP001162881">
    <property type="component" value="Unassembled WGS sequence"/>
</dbReference>
<proteinExistence type="predicted"/>
<comment type="caution">
    <text evidence="4">The sequence shown here is derived from an EMBL/GenBank/DDBJ whole genome shotgun (WGS) entry which is preliminary data.</text>
</comment>
<keyword evidence="1 4" id="KW-0378">Hydrolase</keyword>
<feature type="signal peptide" evidence="2">
    <location>
        <begin position="1"/>
        <end position="27"/>
    </location>
</feature>
<dbReference type="EMBL" id="JALHLF010000098">
    <property type="protein sequence ID" value="MCJ2184390.1"/>
    <property type="molecule type" value="Genomic_DNA"/>
</dbReference>
<sequence length="297" mass="31545">MRHSHVKALFCAQALLALALLEPRAHAAVVDAPSADIVPLWPHGAPDTPEAWKGPEFRGNESISNVTEPTLSIWRPAPGKANGTAVIVAPGGAFTGLAWNKEGAPVAQWLASLGITAFVLKYRVHQVLPSEQQKVVSPVRSEQTQHVEVGQKLAMEDGLQAVRLVRTQAARYGIDPARIGFLGFSAGAMTAMNVVMKGDAAGRPDFVAPIYGAAPKVPVPQDAPPLFEVVATDDPIMFPRALGIFEQWTAAGKSAELHVYEKGGHGFGLGDPASPVGHWPAAFAAWMADHGFLPRTK</sequence>
<evidence type="ECO:0000313" key="4">
    <source>
        <dbReference type="EMBL" id="MCJ2184390.1"/>
    </source>
</evidence>
<evidence type="ECO:0000313" key="5">
    <source>
        <dbReference type="Proteomes" id="UP001162881"/>
    </source>
</evidence>
<gene>
    <name evidence="4" type="ORF">MTR62_17080</name>
</gene>
<dbReference type="PANTHER" id="PTHR48081:SF6">
    <property type="entry name" value="PEPTIDASE S9 PROLYL OLIGOPEPTIDASE CATALYTIC DOMAIN-CONTAINING PROTEIN"/>
    <property type="match status" value="1"/>
</dbReference>
<feature type="domain" description="Dienelactone hydrolase" evidence="3">
    <location>
        <begin position="80"/>
        <end position="273"/>
    </location>
</feature>
<reference evidence="4" key="1">
    <citation type="submission" date="2022-03" db="EMBL/GenBank/DDBJ databases">
        <title>Identification of a novel bacterium isolated from mangrove sediments.</title>
        <authorList>
            <person name="Pan X."/>
        </authorList>
    </citation>
    <scope>NUCLEOTIDE SEQUENCE</scope>
    <source>
        <strain evidence="4">B1949</strain>
    </source>
</reference>
<feature type="chain" id="PRO_5047332058" evidence="2">
    <location>
        <begin position="28"/>
        <end position="297"/>
    </location>
</feature>
<dbReference type="SUPFAM" id="SSF53474">
    <property type="entry name" value="alpha/beta-Hydrolases"/>
    <property type="match status" value="1"/>
</dbReference>
<organism evidence="4 5">
    <name type="scientific">Novosphingobium organovorum</name>
    <dbReference type="NCBI Taxonomy" id="2930092"/>
    <lineage>
        <taxon>Bacteria</taxon>
        <taxon>Pseudomonadati</taxon>
        <taxon>Pseudomonadota</taxon>
        <taxon>Alphaproteobacteria</taxon>
        <taxon>Sphingomonadales</taxon>
        <taxon>Sphingomonadaceae</taxon>
        <taxon>Novosphingobium</taxon>
    </lineage>
</organism>
<dbReference type="InterPro" id="IPR029058">
    <property type="entry name" value="AB_hydrolase_fold"/>
</dbReference>
<evidence type="ECO:0000256" key="2">
    <source>
        <dbReference type="SAM" id="SignalP"/>
    </source>
</evidence>
<dbReference type="InterPro" id="IPR050300">
    <property type="entry name" value="GDXG_lipolytic_enzyme"/>
</dbReference>